<dbReference type="STRING" id="1077974.GOEFS_052_00330"/>
<evidence type="ECO:0000256" key="3">
    <source>
        <dbReference type="ARBA" id="ARBA00022695"/>
    </source>
</evidence>
<sequence>MPVTRIRAGEVTEHELAELLSPSLFAEERIIVLEAAAEAGKEPAALIASTATQLPEGVTLLVMHNGGGRAKSMAPALRKAGAVEHDCVAPRWPSDRVKFVAQEFRNLNVKVSSTVAEQLTQSVGGELRELAAACSQLVADTGGKIDAAAVTLYYSGRPEVTGFEIADQTVTGNRAGAQESLAWAIHHGVPRVLLADALAEAVHGIARVRSLGSVDQYSAASELGMPPTRVKKLQAQARAWDSDSIASALVVVAQLNADVKGQAADADFSLEHAVAQIAELRPSRDRRG</sequence>
<comment type="caution">
    <text evidence="8">The sequence shown here is derived from an EMBL/GenBank/DDBJ whole genome shotgun (WGS) entry which is preliminary data.</text>
</comment>
<organism evidence="8 9">
    <name type="scientific">Gordonia effusa NBRC 100432</name>
    <dbReference type="NCBI Taxonomy" id="1077974"/>
    <lineage>
        <taxon>Bacteria</taxon>
        <taxon>Bacillati</taxon>
        <taxon>Actinomycetota</taxon>
        <taxon>Actinomycetes</taxon>
        <taxon>Mycobacteriales</taxon>
        <taxon>Gordoniaceae</taxon>
        <taxon>Gordonia</taxon>
    </lineage>
</organism>
<protein>
    <recommendedName>
        <fullName evidence="1">DNA-directed DNA polymerase</fullName>
        <ecNumber evidence="1">2.7.7.7</ecNumber>
    </recommendedName>
</protein>
<dbReference type="PANTHER" id="PTHR34388:SF1">
    <property type="entry name" value="DNA POLYMERASE III SUBUNIT DELTA"/>
    <property type="match status" value="1"/>
</dbReference>
<dbReference type="GO" id="GO:0009360">
    <property type="term" value="C:DNA polymerase III complex"/>
    <property type="evidence" value="ECO:0007669"/>
    <property type="project" value="TreeGrafter"/>
</dbReference>
<dbReference type="NCBIfam" id="TIGR01128">
    <property type="entry name" value="holA"/>
    <property type="match status" value="1"/>
</dbReference>
<dbReference type="EMBL" id="BAEH01000052">
    <property type="protein sequence ID" value="GAB18360.1"/>
    <property type="molecule type" value="Genomic_DNA"/>
</dbReference>
<dbReference type="SUPFAM" id="SSF48019">
    <property type="entry name" value="post-AAA+ oligomerization domain-like"/>
    <property type="match status" value="1"/>
</dbReference>
<dbReference type="PANTHER" id="PTHR34388">
    <property type="entry name" value="DNA POLYMERASE III SUBUNIT DELTA"/>
    <property type="match status" value="1"/>
</dbReference>
<keyword evidence="4" id="KW-0235">DNA replication</keyword>
<dbReference type="eggNOG" id="COG1466">
    <property type="taxonomic scope" value="Bacteria"/>
</dbReference>
<proteinExistence type="inferred from homology"/>
<dbReference type="Gene3D" id="1.20.272.10">
    <property type="match status" value="1"/>
</dbReference>
<dbReference type="GO" id="GO:0003677">
    <property type="term" value="F:DNA binding"/>
    <property type="evidence" value="ECO:0007669"/>
    <property type="project" value="InterPro"/>
</dbReference>
<evidence type="ECO:0000256" key="1">
    <source>
        <dbReference type="ARBA" id="ARBA00012417"/>
    </source>
</evidence>
<gene>
    <name evidence="8" type="primary">holA</name>
    <name evidence="8" type="ORF">GOEFS_052_00330</name>
</gene>
<dbReference type="GO" id="GO:0003887">
    <property type="term" value="F:DNA-directed DNA polymerase activity"/>
    <property type="evidence" value="ECO:0007669"/>
    <property type="project" value="UniProtKB-KW"/>
</dbReference>
<keyword evidence="3" id="KW-0548">Nucleotidyltransferase</keyword>
<dbReference type="InterPro" id="IPR008921">
    <property type="entry name" value="DNA_pol3_clamp-load_cplx_C"/>
</dbReference>
<name>H0QZV9_9ACTN</name>
<dbReference type="Proteomes" id="UP000035034">
    <property type="component" value="Unassembled WGS sequence"/>
</dbReference>
<evidence type="ECO:0000256" key="5">
    <source>
        <dbReference type="ARBA" id="ARBA00022932"/>
    </source>
</evidence>
<evidence type="ECO:0000313" key="9">
    <source>
        <dbReference type="Proteomes" id="UP000035034"/>
    </source>
</evidence>
<dbReference type="AlphaFoldDB" id="H0QZV9"/>
<evidence type="ECO:0000313" key="8">
    <source>
        <dbReference type="EMBL" id="GAB18360.1"/>
    </source>
</evidence>
<comment type="catalytic activity">
    <reaction evidence="7">
        <text>DNA(n) + a 2'-deoxyribonucleoside 5'-triphosphate = DNA(n+1) + diphosphate</text>
        <dbReference type="Rhea" id="RHEA:22508"/>
        <dbReference type="Rhea" id="RHEA-COMP:17339"/>
        <dbReference type="Rhea" id="RHEA-COMP:17340"/>
        <dbReference type="ChEBI" id="CHEBI:33019"/>
        <dbReference type="ChEBI" id="CHEBI:61560"/>
        <dbReference type="ChEBI" id="CHEBI:173112"/>
        <dbReference type="EC" id="2.7.7.7"/>
    </reaction>
</comment>
<evidence type="ECO:0000256" key="2">
    <source>
        <dbReference type="ARBA" id="ARBA00022679"/>
    </source>
</evidence>
<comment type="similarity">
    <text evidence="6">Belongs to the DNA polymerase HolA subunit family.</text>
</comment>
<keyword evidence="2" id="KW-0808">Transferase</keyword>
<evidence type="ECO:0000256" key="7">
    <source>
        <dbReference type="ARBA" id="ARBA00049244"/>
    </source>
</evidence>
<keyword evidence="5" id="KW-0239">DNA-directed DNA polymerase</keyword>
<dbReference type="GO" id="GO:0006261">
    <property type="term" value="P:DNA-templated DNA replication"/>
    <property type="evidence" value="ECO:0007669"/>
    <property type="project" value="TreeGrafter"/>
</dbReference>
<evidence type="ECO:0000256" key="6">
    <source>
        <dbReference type="ARBA" id="ARBA00034754"/>
    </source>
</evidence>
<dbReference type="InterPro" id="IPR005790">
    <property type="entry name" value="DNA_polIII_delta"/>
</dbReference>
<keyword evidence="9" id="KW-1185">Reference proteome</keyword>
<evidence type="ECO:0000256" key="4">
    <source>
        <dbReference type="ARBA" id="ARBA00022705"/>
    </source>
</evidence>
<accession>H0QZV9</accession>
<reference evidence="8 9" key="1">
    <citation type="submission" date="2011-12" db="EMBL/GenBank/DDBJ databases">
        <title>Whole genome shotgun sequence of Gordonia effusa NBRC 100432.</title>
        <authorList>
            <person name="Yoshida I."/>
            <person name="Takarada H."/>
            <person name="Hosoyama A."/>
            <person name="Tsuchikane K."/>
            <person name="Katsumata H."/>
            <person name="Yamazaki S."/>
            <person name="Fujita N."/>
        </authorList>
    </citation>
    <scope>NUCLEOTIDE SEQUENCE [LARGE SCALE GENOMIC DNA]</scope>
    <source>
        <strain evidence="8 9">NBRC 100432</strain>
    </source>
</reference>
<dbReference type="EC" id="2.7.7.7" evidence="1"/>